<keyword evidence="6" id="KW-1185">Reference proteome</keyword>
<evidence type="ECO:0000313" key="6">
    <source>
        <dbReference type="Proteomes" id="UP001234787"/>
    </source>
</evidence>
<sequence>MRGFGAEVHHAKTKDGYYIHVVHIINPEIDRSKLRRPVIFNHGLLESSTIWLINANKVKPLPYEHQCGEISPSQLSANETQYLNGPMMLANHGFDVWLMSMRGTDWSLKHETLSAKDPEFWDYCLDDFALVDVPTVIDYVLRKTGSKKVGYIGHSQATFSIFGLLATIPSYADIVEPVIAVAPVAFFDHITSVARLLFLGTLTATNKDKHGPFPKEAKELRTTLASVCKRPGSFLKTACDLVEMLISGKGDKWLLGYFAHLPFFTSLKVLRHFGQLIQSKRYQMYDYGAEENKRIYGSTRSPSYNIKRIRSKSLCLISTKSDALSPPTDVSRFKNQLTVPLYKDIFIDKDFDHFDLITSAGAKELVFKPIMAIFEEFELNSANCVPQQQSSDYKEDFTNEIGLEYHKEKDQVENEATAN</sequence>
<comment type="caution">
    <text evidence="5">The sequence shown here is derived from an EMBL/GenBank/DDBJ whole genome shotgun (WGS) entry which is preliminary data.</text>
</comment>
<dbReference type="EMBL" id="BSEH01000700">
    <property type="protein sequence ID" value="GLJ59125.1"/>
    <property type="molecule type" value="Genomic_DNA"/>
</dbReference>
<dbReference type="InterPro" id="IPR006693">
    <property type="entry name" value="AB_hydrolase_lipase"/>
</dbReference>
<name>A0AAD3RRN6_CRYJA</name>
<dbReference type="PIRSF" id="PIRSF000862">
    <property type="entry name" value="Steryl_ester_lip"/>
    <property type="match status" value="1"/>
</dbReference>
<evidence type="ECO:0000256" key="1">
    <source>
        <dbReference type="ARBA" id="ARBA00010701"/>
    </source>
</evidence>
<gene>
    <name evidence="5" type="ORF">SUGI_1493270</name>
</gene>
<protein>
    <recommendedName>
        <fullName evidence="2">Lipase</fullName>
    </recommendedName>
</protein>
<reference evidence="5" key="1">
    <citation type="submission" date="2022-12" db="EMBL/GenBank/DDBJ databases">
        <title>Chromosome-Level Genome Assembly of Japanese Cedar (Cryptomeriajaponica D. Don).</title>
        <authorList>
            <person name="Fujino T."/>
            <person name="Yamaguchi K."/>
            <person name="Yokoyama T."/>
            <person name="Hamanaka T."/>
            <person name="Harazono Y."/>
            <person name="Kamada H."/>
            <person name="Kobayashi W."/>
            <person name="Ujino-Ihara T."/>
            <person name="Uchiyama K."/>
            <person name="Matsumoto A."/>
            <person name="Izuno A."/>
            <person name="Tsumura Y."/>
            <person name="Toyoda A."/>
            <person name="Shigenobu S."/>
            <person name="Moriguchi Y."/>
            <person name="Ueno S."/>
            <person name="Kasahara M."/>
        </authorList>
    </citation>
    <scope>NUCLEOTIDE SEQUENCE</scope>
</reference>
<feature type="active site" description="Charge relay system" evidence="3">
    <location>
        <position position="353"/>
    </location>
</feature>
<evidence type="ECO:0000313" key="5">
    <source>
        <dbReference type="EMBL" id="GLJ59125.1"/>
    </source>
</evidence>
<accession>A0AAD3RRN6</accession>
<dbReference type="GO" id="GO:0016788">
    <property type="term" value="F:hydrolase activity, acting on ester bonds"/>
    <property type="evidence" value="ECO:0007669"/>
    <property type="project" value="InterPro"/>
</dbReference>
<dbReference type="Gene3D" id="3.40.50.1820">
    <property type="entry name" value="alpha/beta hydrolase"/>
    <property type="match status" value="1"/>
</dbReference>
<feature type="active site" description="Nucleophile" evidence="3">
    <location>
        <position position="155"/>
    </location>
</feature>
<dbReference type="PANTHER" id="PTHR11005">
    <property type="entry name" value="LYSOSOMAL ACID LIPASE-RELATED"/>
    <property type="match status" value="1"/>
</dbReference>
<dbReference type="AlphaFoldDB" id="A0AAD3RRN6"/>
<keyword evidence="2" id="KW-0443">Lipid metabolism</keyword>
<feature type="domain" description="Partial AB-hydrolase lipase" evidence="4">
    <location>
        <begin position="3"/>
        <end position="54"/>
    </location>
</feature>
<keyword evidence="2" id="KW-0378">Hydrolase</keyword>
<proteinExistence type="inferred from homology"/>
<dbReference type="InterPro" id="IPR025483">
    <property type="entry name" value="Lipase_euk"/>
</dbReference>
<evidence type="ECO:0000256" key="2">
    <source>
        <dbReference type="PIRNR" id="PIRNR000862"/>
    </source>
</evidence>
<dbReference type="InterPro" id="IPR029058">
    <property type="entry name" value="AB_hydrolase_fold"/>
</dbReference>
<comment type="similarity">
    <text evidence="1 2">Belongs to the AB hydrolase superfamily. Lipase family.</text>
</comment>
<evidence type="ECO:0000256" key="3">
    <source>
        <dbReference type="PIRSR" id="PIRSR000862-1"/>
    </source>
</evidence>
<evidence type="ECO:0000259" key="4">
    <source>
        <dbReference type="Pfam" id="PF04083"/>
    </source>
</evidence>
<keyword evidence="2" id="KW-0442">Lipid degradation</keyword>
<dbReference type="GO" id="GO:0016042">
    <property type="term" value="P:lipid catabolic process"/>
    <property type="evidence" value="ECO:0007669"/>
    <property type="project" value="UniProtKB-KW"/>
</dbReference>
<dbReference type="SUPFAM" id="SSF53474">
    <property type="entry name" value="alpha/beta-Hydrolases"/>
    <property type="match status" value="1"/>
</dbReference>
<dbReference type="Proteomes" id="UP001234787">
    <property type="component" value="Unassembled WGS sequence"/>
</dbReference>
<dbReference type="Pfam" id="PF04083">
    <property type="entry name" value="Abhydro_lipase"/>
    <property type="match status" value="1"/>
</dbReference>
<feature type="active site" description="Charge relay system" evidence="3">
    <location>
        <position position="322"/>
    </location>
</feature>
<organism evidence="5 6">
    <name type="scientific">Cryptomeria japonica</name>
    <name type="common">Japanese cedar</name>
    <name type="synonym">Cupressus japonica</name>
    <dbReference type="NCBI Taxonomy" id="3369"/>
    <lineage>
        <taxon>Eukaryota</taxon>
        <taxon>Viridiplantae</taxon>
        <taxon>Streptophyta</taxon>
        <taxon>Embryophyta</taxon>
        <taxon>Tracheophyta</taxon>
        <taxon>Spermatophyta</taxon>
        <taxon>Pinopsida</taxon>
        <taxon>Pinidae</taxon>
        <taxon>Conifers II</taxon>
        <taxon>Cupressales</taxon>
        <taxon>Cupressaceae</taxon>
        <taxon>Cryptomeria</taxon>
    </lineage>
</organism>